<evidence type="ECO:0000313" key="2">
    <source>
        <dbReference type="EMBL" id="MRX72183.1"/>
    </source>
</evidence>
<reference evidence="2 3" key="1">
    <citation type="submission" date="2019-11" db="EMBL/GenBank/DDBJ databases">
        <title>Bacillus lacus genome.</title>
        <authorList>
            <person name="Allen C.J."/>
            <person name="Newman J.D."/>
        </authorList>
    </citation>
    <scope>NUCLEOTIDE SEQUENCE [LARGE SCALE GENOMIC DNA]</scope>
    <source>
        <strain evidence="2 3">KCTC 33946</strain>
    </source>
</reference>
<evidence type="ECO:0000313" key="3">
    <source>
        <dbReference type="Proteomes" id="UP000448867"/>
    </source>
</evidence>
<protein>
    <recommendedName>
        <fullName evidence="4">Flagellar protein</fullName>
    </recommendedName>
</protein>
<dbReference type="Proteomes" id="UP000448867">
    <property type="component" value="Unassembled WGS sequence"/>
</dbReference>
<feature type="compositionally biased region" description="Basic and acidic residues" evidence="1">
    <location>
        <begin position="114"/>
        <end position="126"/>
    </location>
</feature>
<feature type="region of interest" description="Disordered" evidence="1">
    <location>
        <begin position="114"/>
        <end position="140"/>
    </location>
</feature>
<dbReference type="NCBIfam" id="TIGR03826">
    <property type="entry name" value="YvyF"/>
    <property type="match status" value="1"/>
</dbReference>
<dbReference type="InterPro" id="IPR022258">
    <property type="entry name" value="Flagellar_operon_YvyF"/>
</dbReference>
<dbReference type="EMBL" id="WKKI01000012">
    <property type="protein sequence ID" value="MRX72183.1"/>
    <property type="molecule type" value="Genomic_DNA"/>
</dbReference>
<accession>A0A7X2IYK8</accession>
<organism evidence="2 3">
    <name type="scientific">Metabacillus lacus</name>
    <dbReference type="NCBI Taxonomy" id="1983721"/>
    <lineage>
        <taxon>Bacteria</taxon>
        <taxon>Bacillati</taxon>
        <taxon>Bacillota</taxon>
        <taxon>Bacilli</taxon>
        <taxon>Bacillales</taxon>
        <taxon>Bacillaceae</taxon>
        <taxon>Metabacillus</taxon>
    </lineage>
</organism>
<dbReference type="OrthoDB" id="1739831at2"/>
<evidence type="ECO:0000256" key="1">
    <source>
        <dbReference type="SAM" id="MobiDB-lite"/>
    </source>
</evidence>
<sequence length="140" mass="16400">MNNLENCPQCFQVFVKNNLQTVCNDCFQEEEQLFQRVYIFLKKRNNRSSTLSETSEATEVKEDLILKFIRQGRIQLSNFPNLGYPCEKCGTLIREGKLCCSCKSSLTNQIRQMEREEEHKKERNELSKSATFYANKPKSI</sequence>
<keyword evidence="3" id="KW-1185">Reference proteome</keyword>
<name>A0A7X2IYK8_9BACI</name>
<proteinExistence type="predicted"/>
<evidence type="ECO:0008006" key="4">
    <source>
        <dbReference type="Google" id="ProtNLM"/>
    </source>
</evidence>
<comment type="caution">
    <text evidence="2">The sequence shown here is derived from an EMBL/GenBank/DDBJ whole genome shotgun (WGS) entry which is preliminary data.</text>
</comment>
<dbReference type="RefSeq" id="WP_154307323.1">
    <property type="nucleotide sequence ID" value="NZ_WKKI01000012.1"/>
</dbReference>
<dbReference type="AlphaFoldDB" id="A0A7X2IYK8"/>
<gene>
    <name evidence="2" type="ORF">GJU40_08465</name>
</gene>